<proteinExistence type="inferred from homology"/>
<dbReference type="Proteomes" id="UP000236893">
    <property type="component" value="Unassembled WGS sequence"/>
</dbReference>
<evidence type="ECO:0000256" key="1">
    <source>
        <dbReference type="ARBA" id="ARBA00008324"/>
    </source>
</evidence>
<dbReference type="CDD" id="cd03443">
    <property type="entry name" value="PaaI_thioesterase"/>
    <property type="match status" value="1"/>
</dbReference>
<dbReference type="InterPro" id="IPR029069">
    <property type="entry name" value="HotDog_dom_sf"/>
</dbReference>
<dbReference type="NCBIfam" id="TIGR00369">
    <property type="entry name" value="unchar_dom_1"/>
    <property type="match status" value="1"/>
</dbReference>
<keyword evidence="5" id="KW-1185">Reference proteome</keyword>
<accession>A0A2S5A9C9</accession>
<dbReference type="Pfam" id="PF03061">
    <property type="entry name" value="4HBT"/>
    <property type="match status" value="1"/>
</dbReference>
<dbReference type="EMBL" id="PQVF01000001">
    <property type="protein sequence ID" value="POY39178.1"/>
    <property type="molecule type" value="Genomic_DNA"/>
</dbReference>
<comment type="similarity">
    <text evidence="1">Belongs to the thioesterase PaaI family.</text>
</comment>
<organism evidence="4 5">
    <name type="scientific">Solitalea longa</name>
    <dbReference type="NCBI Taxonomy" id="2079460"/>
    <lineage>
        <taxon>Bacteria</taxon>
        <taxon>Pseudomonadati</taxon>
        <taxon>Bacteroidota</taxon>
        <taxon>Sphingobacteriia</taxon>
        <taxon>Sphingobacteriales</taxon>
        <taxon>Sphingobacteriaceae</taxon>
        <taxon>Solitalea</taxon>
    </lineage>
</organism>
<dbReference type="OrthoDB" id="9798208at2"/>
<dbReference type="PANTHER" id="PTHR43240:SF5">
    <property type="entry name" value="1,4-DIHYDROXY-2-NAPHTHOYL-COA THIOESTERASE 1"/>
    <property type="match status" value="1"/>
</dbReference>
<dbReference type="Gene3D" id="3.10.129.10">
    <property type="entry name" value="Hotdog Thioesterase"/>
    <property type="match status" value="1"/>
</dbReference>
<dbReference type="GO" id="GO:0005829">
    <property type="term" value="C:cytosol"/>
    <property type="evidence" value="ECO:0007669"/>
    <property type="project" value="TreeGrafter"/>
</dbReference>
<dbReference type="SUPFAM" id="SSF54637">
    <property type="entry name" value="Thioesterase/thiol ester dehydrase-isomerase"/>
    <property type="match status" value="1"/>
</dbReference>
<evidence type="ECO:0000259" key="3">
    <source>
        <dbReference type="Pfam" id="PF03061"/>
    </source>
</evidence>
<dbReference type="GO" id="GO:0061522">
    <property type="term" value="F:1,4-dihydroxy-2-naphthoyl-CoA thioesterase activity"/>
    <property type="evidence" value="ECO:0007669"/>
    <property type="project" value="TreeGrafter"/>
</dbReference>
<evidence type="ECO:0000256" key="2">
    <source>
        <dbReference type="ARBA" id="ARBA00022801"/>
    </source>
</evidence>
<evidence type="ECO:0000313" key="4">
    <source>
        <dbReference type="EMBL" id="POY39178.1"/>
    </source>
</evidence>
<dbReference type="RefSeq" id="WP_103787281.1">
    <property type="nucleotide sequence ID" value="NZ_PQVF01000001.1"/>
</dbReference>
<name>A0A2S5A9C9_9SPHI</name>
<protein>
    <submittedName>
        <fullName evidence="4">Esterase</fullName>
    </submittedName>
</protein>
<keyword evidence="2" id="KW-0378">Hydrolase</keyword>
<evidence type="ECO:0000313" key="5">
    <source>
        <dbReference type="Proteomes" id="UP000236893"/>
    </source>
</evidence>
<dbReference type="AlphaFoldDB" id="A0A2S5A9C9"/>
<dbReference type="PANTHER" id="PTHR43240">
    <property type="entry name" value="1,4-DIHYDROXY-2-NAPHTHOYL-COA THIOESTERASE 1"/>
    <property type="match status" value="1"/>
</dbReference>
<dbReference type="InterPro" id="IPR006683">
    <property type="entry name" value="Thioestr_dom"/>
</dbReference>
<feature type="domain" description="Thioesterase" evidence="3">
    <location>
        <begin position="52"/>
        <end position="127"/>
    </location>
</feature>
<comment type="caution">
    <text evidence="4">The sequence shown here is derived from an EMBL/GenBank/DDBJ whole genome shotgun (WGS) entry which is preliminary data.</text>
</comment>
<sequence length="144" mass="15843">MIWKSEFTVEQINNRYGHRKHIGSLLDINFTEIGDDFIKATMPVDERTHQPYGILHGGASVVLAETLGSVASTLCVDTTKYDCVGLEVNANHLRAVRSGLVTGVCSPIKLGASVHVWEIKIYNEQGKMNCLSRLTVMVISKGKV</sequence>
<gene>
    <name evidence="4" type="ORF">C3K47_01395</name>
</gene>
<reference evidence="4 5" key="1">
    <citation type="submission" date="2018-01" db="EMBL/GenBank/DDBJ databases">
        <authorList>
            <person name="Gaut B.S."/>
            <person name="Morton B.R."/>
            <person name="Clegg M.T."/>
            <person name="Duvall M.R."/>
        </authorList>
    </citation>
    <scope>NUCLEOTIDE SEQUENCE [LARGE SCALE GENOMIC DNA]</scope>
    <source>
        <strain evidence="4 5">HR-AV</strain>
    </source>
</reference>
<dbReference type="InterPro" id="IPR003736">
    <property type="entry name" value="PAAI_dom"/>
</dbReference>